<comment type="caution">
    <text evidence="1">Lacks conserved residue(s) required for the propagation of feature annotation.</text>
</comment>
<sequence>MRHLRASFALFAIIFQVLPVPTRSHVALTYPPARKYDLDFLDNSRTKAPCGMPKGSIKTSILAGSKFNVSWHLGYPHKGGFKIQLLDHLERPVLDLTPTIQGSEFVSSDATAQSYQVQLPSDYNCNDCTLRLIRQALEWSNNYKFWSCADVDIKPRKEYRETCSGHGRYLLGRCKCDRLYYGDRCQFRDECWENSDCGEHGKCIDIKATSAPRQQCYCELGWFGPGCNKRSAVKNTDIDFGLYTEKKLSDTFRLYWRILKEHKEIEVVMVVNGTGYAALGWRPRSLTTSCKNFPAIGPSAQEAKSSKPEPTTEPEPSSEPAPNPEPEPKSQPEPTPEPKTEPEPEPSATAEPEPTTTLKPKYRKSLYSRRSASPSPRVLTTYDSGDVVETSISYKVSAIQGRRKRSDDTKQQEQLNPYTPRHDFNAMDCTDIIIGSARNTSNRIADYYTRDRSTPRMDNFWGGKNDLTAAMAFEKDGVTTILFRKKLEAQEPSDHSIVNELMHVIWAQGQEKGKYVHIPKSGVETANATDKEFYKEDELKYHGHGAQRGFTTINFFEEKKQASAGETISSTTEVTSYCGGEWRTPRSCSLDNNTCDYAAKWEYLPRGDEIRFTITTKHTDAWTGIGFSNDEKMSQTDAVLGWVDKTGRPFLMDVWLNGYTQPLLDSSQGIYNTSGRIVDGVTVLSFVRKRISKDPKDLSFTDDHCLFMMFPVRGGDFNSVNKKIRKHEVVPVTSLDRICITSCGNDYLDEDMEATPEPPFLGYNMQVKIVNLGENFHAPEPGSIQYEELSNTISDNIKPLFSSLPSYKRLVIENLKGNDQNIVAVLNLHLDKAIAEKGRSLSETDDQDNAVKALLQDSVKTGRVGALMVDPAFFVFSSDSVTSNSIPRASEEQNHFFSLSGTKLYIVLGCLAALVLLALIQASCTIYKTTRKSKSSHKDHLLQNSAWKDYSTANTNYAFDTFESQEKPANGHNRSETLPSKNHPRGGRPQTRPPSVPLYGPTQMGDTRSLQRPRGGYPPSHLERSTLSLPRTTYDRHRAPPDMQPDFYFMPSQRKYSGEVVRVYVDYNNKSK</sequence>
<evidence type="ECO:0000256" key="4">
    <source>
        <dbReference type="SAM" id="SignalP"/>
    </source>
</evidence>
<proteinExistence type="predicted"/>
<dbReference type="InterPro" id="IPR005018">
    <property type="entry name" value="DOMON_domain"/>
</dbReference>
<dbReference type="PROSITE" id="PS50026">
    <property type="entry name" value="EGF_3"/>
    <property type="match status" value="1"/>
</dbReference>
<dbReference type="CDD" id="cd00054">
    <property type="entry name" value="EGF_CA"/>
    <property type="match status" value="1"/>
</dbReference>
<dbReference type="Gene3D" id="2.60.120.260">
    <property type="entry name" value="Galactose-binding domain-like"/>
    <property type="match status" value="1"/>
</dbReference>
<evidence type="ECO:0000256" key="3">
    <source>
        <dbReference type="SAM" id="Phobius"/>
    </source>
</evidence>
<evidence type="ECO:0000313" key="7">
    <source>
        <dbReference type="EMBL" id="KAB0804717.1"/>
    </source>
</evidence>
<evidence type="ECO:0008006" key="9">
    <source>
        <dbReference type="Google" id="ProtNLM"/>
    </source>
</evidence>
<keyword evidence="3" id="KW-1133">Transmembrane helix</keyword>
<feature type="compositionally biased region" description="Basic and acidic residues" evidence="2">
    <location>
        <begin position="326"/>
        <end position="342"/>
    </location>
</feature>
<comment type="caution">
    <text evidence="7">The sequence shown here is derived from an EMBL/GenBank/DDBJ whole genome shotgun (WGS) entry which is preliminary data.</text>
</comment>
<dbReference type="SUPFAM" id="SSF49344">
    <property type="entry name" value="CBD9-like"/>
    <property type="match status" value="1"/>
</dbReference>
<dbReference type="SMART" id="SM00664">
    <property type="entry name" value="DoH"/>
    <property type="match status" value="2"/>
</dbReference>
<feature type="compositionally biased region" description="Pro residues" evidence="2">
    <location>
        <begin position="311"/>
        <end position="325"/>
    </location>
</feature>
<keyword evidence="8" id="KW-1185">Reference proteome</keyword>
<keyword evidence="1" id="KW-1015">Disulfide bond</keyword>
<dbReference type="PANTHER" id="PTHR46901:SF2">
    <property type="entry name" value="GH04942P"/>
    <property type="match status" value="1"/>
</dbReference>
<name>A0A5N4B529_PHOPY</name>
<keyword evidence="3" id="KW-0472">Membrane</keyword>
<dbReference type="Pfam" id="PF03351">
    <property type="entry name" value="DOMON"/>
    <property type="match status" value="2"/>
</dbReference>
<dbReference type="EMBL" id="VVIM01000001">
    <property type="protein sequence ID" value="KAB0804717.1"/>
    <property type="molecule type" value="Genomic_DNA"/>
</dbReference>
<organism evidence="7 8">
    <name type="scientific">Photinus pyralis</name>
    <name type="common">Common eastern firefly</name>
    <name type="synonym">Lampyris pyralis</name>
    <dbReference type="NCBI Taxonomy" id="7054"/>
    <lineage>
        <taxon>Eukaryota</taxon>
        <taxon>Metazoa</taxon>
        <taxon>Ecdysozoa</taxon>
        <taxon>Arthropoda</taxon>
        <taxon>Hexapoda</taxon>
        <taxon>Insecta</taxon>
        <taxon>Pterygota</taxon>
        <taxon>Neoptera</taxon>
        <taxon>Endopterygota</taxon>
        <taxon>Coleoptera</taxon>
        <taxon>Polyphaga</taxon>
        <taxon>Elateriformia</taxon>
        <taxon>Elateroidea</taxon>
        <taxon>Lampyridae</taxon>
        <taxon>Lampyrinae</taxon>
        <taxon>Photinus</taxon>
    </lineage>
</organism>
<evidence type="ECO:0000256" key="2">
    <source>
        <dbReference type="SAM" id="MobiDB-lite"/>
    </source>
</evidence>
<dbReference type="PANTHER" id="PTHR46901">
    <property type="entry name" value="GH04942P"/>
    <property type="match status" value="1"/>
</dbReference>
<accession>A0A5N4B529</accession>
<keyword evidence="4" id="KW-0732">Signal</keyword>
<reference evidence="7 8" key="1">
    <citation type="journal article" date="2018" name="Elife">
        <title>Firefly genomes illuminate parallel origins of bioluminescence in beetles.</title>
        <authorList>
            <person name="Fallon T.R."/>
            <person name="Lower S.E."/>
            <person name="Chang C.H."/>
            <person name="Bessho-Uehara M."/>
            <person name="Martin G.J."/>
            <person name="Bewick A.J."/>
            <person name="Behringer M."/>
            <person name="Debat H.J."/>
            <person name="Wong I."/>
            <person name="Day J.C."/>
            <person name="Suvorov A."/>
            <person name="Silva C.J."/>
            <person name="Stanger-Hall K.F."/>
            <person name="Hall D.W."/>
            <person name="Schmitz R.J."/>
            <person name="Nelson D.R."/>
            <person name="Lewis S.M."/>
            <person name="Shigenobu S."/>
            <person name="Bybee S.M."/>
            <person name="Larracuente A.M."/>
            <person name="Oba Y."/>
            <person name="Weng J.K."/>
        </authorList>
    </citation>
    <scope>NUCLEOTIDE SEQUENCE [LARGE SCALE GENOMIC DNA]</scope>
    <source>
        <strain evidence="7">1611_PpyrPB1</strain>
        <tissue evidence="7">Whole body</tissue>
    </source>
</reference>
<dbReference type="InterPro" id="IPR000742">
    <property type="entry name" value="EGF"/>
</dbReference>
<feature type="region of interest" description="Disordered" evidence="2">
    <location>
        <begin position="292"/>
        <end position="381"/>
    </location>
</feature>
<dbReference type="Proteomes" id="UP000327044">
    <property type="component" value="Unassembled WGS sequence"/>
</dbReference>
<feature type="transmembrane region" description="Helical" evidence="3">
    <location>
        <begin position="904"/>
        <end position="927"/>
    </location>
</feature>
<protein>
    <recommendedName>
        <fullName evidence="9">EGF-like domain-containing protein</fullName>
    </recommendedName>
</protein>
<feature type="disulfide bond" evidence="1">
    <location>
        <begin position="218"/>
        <end position="227"/>
    </location>
</feature>
<feature type="chain" id="PRO_5024311957" description="EGF-like domain-containing protein" evidence="4">
    <location>
        <begin position="20"/>
        <end position="1072"/>
    </location>
</feature>
<feature type="domain" description="DOMON" evidence="6">
    <location>
        <begin position="384"/>
        <end position="509"/>
    </location>
</feature>
<evidence type="ECO:0000259" key="6">
    <source>
        <dbReference type="PROSITE" id="PS50836"/>
    </source>
</evidence>
<keyword evidence="3" id="KW-0812">Transmembrane</keyword>
<dbReference type="Gene3D" id="2.60.40.1210">
    <property type="entry name" value="Cellobiose dehydrogenase, cytochrome domain"/>
    <property type="match status" value="1"/>
</dbReference>
<dbReference type="AlphaFoldDB" id="A0A5N4B529"/>
<keyword evidence="1" id="KW-0245">EGF-like domain</keyword>
<feature type="region of interest" description="Disordered" evidence="2">
    <location>
        <begin position="963"/>
        <end position="1046"/>
    </location>
</feature>
<dbReference type="InterPro" id="IPR045266">
    <property type="entry name" value="DOH_DOMON"/>
</dbReference>
<dbReference type="FunCoup" id="A0A5N4B529">
    <property type="interactions" value="16"/>
</dbReference>
<feature type="domain" description="EGF-like" evidence="5">
    <location>
        <begin position="187"/>
        <end position="228"/>
    </location>
</feature>
<feature type="compositionally biased region" description="Low complexity" evidence="2">
    <location>
        <begin position="346"/>
        <end position="359"/>
    </location>
</feature>
<dbReference type="PROSITE" id="PS00022">
    <property type="entry name" value="EGF_1"/>
    <property type="match status" value="1"/>
</dbReference>
<evidence type="ECO:0000256" key="1">
    <source>
        <dbReference type="PROSITE-ProRule" id="PRU00076"/>
    </source>
</evidence>
<evidence type="ECO:0000313" key="8">
    <source>
        <dbReference type="Proteomes" id="UP000327044"/>
    </source>
</evidence>
<dbReference type="InParanoid" id="A0A5N4B529"/>
<feature type="domain" description="DOMON" evidence="6">
    <location>
        <begin position="595"/>
        <end position="714"/>
    </location>
</feature>
<dbReference type="CDD" id="cd09631">
    <property type="entry name" value="DOMON_DOH"/>
    <property type="match status" value="2"/>
</dbReference>
<dbReference type="PROSITE" id="PS50836">
    <property type="entry name" value="DOMON"/>
    <property type="match status" value="2"/>
</dbReference>
<feature type="region of interest" description="Disordered" evidence="2">
    <location>
        <begin position="398"/>
        <end position="422"/>
    </location>
</feature>
<gene>
    <name evidence="7" type="ORF">PPYR_01687</name>
</gene>
<evidence type="ECO:0000259" key="5">
    <source>
        <dbReference type="PROSITE" id="PS50026"/>
    </source>
</evidence>
<dbReference type="PROSITE" id="PS01186">
    <property type="entry name" value="EGF_2"/>
    <property type="match status" value="1"/>
</dbReference>
<feature type="signal peptide" evidence="4">
    <location>
        <begin position="1"/>
        <end position="19"/>
    </location>
</feature>